<sequence>MTICLMIYHEHDSGTYFYLLDVLIAYGIQKVVVLQIKYFVSTILGRKGQYFAIYIIELNKARIF</sequence>
<feature type="transmembrane region" description="Helical" evidence="1">
    <location>
        <begin position="16"/>
        <end position="40"/>
    </location>
</feature>
<reference evidence="2" key="2">
    <citation type="journal article" date="2015" name="Data Brief">
        <title>Shoot transcriptome of the giant reed, Arundo donax.</title>
        <authorList>
            <person name="Barrero R.A."/>
            <person name="Guerrero F.D."/>
            <person name="Moolhuijzen P."/>
            <person name="Goolsby J.A."/>
            <person name="Tidwell J."/>
            <person name="Bellgard S.E."/>
            <person name="Bellgard M.I."/>
        </authorList>
    </citation>
    <scope>NUCLEOTIDE SEQUENCE</scope>
    <source>
        <tissue evidence="2">Shoot tissue taken approximately 20 cm above the soil surface</tissue>
    </source>
</reference>
<dbReference type="EMBL" id="GBRH01226029">
    <property type="protein sequence ID" value="JAD71866.1"/>
    <property type="molecule type" value="Transcribed_RNA"/>
</dbReference>
<organism evidence="2">
    <name type="scientific">Arundo donax</name>
    <name type="common">Giant reed</name>
    <name type="synonym">Donax arundinaceus</name>
    <dbReference type="NCBI Taxonomy" id="35708"/>
    <lineage>
        <taxon>Eukaryota</taxon>
        <taxon>Viridiplantae</taxon>
        <taxon>Streptophyta</taxon>
        <taxon>Embryophyta</taxon>
        <taxon>Tracheophyta</taxon>
        <taxon>Spermatophyta</taxon>
        <taxon>Magnoliopsida</taxon>
        <taxon>Liliopsida</taxon>
        <taxon>Poales</taxon>
        <taxon>Poaceae</taxon>
        <taxon>PACMAD clade</taxon>
        <taxon>Arundinoideae</taxon>
        <taxon>Arundineae</taxon>
        <taxon>Arundo</taxon>
    </lineage>
</organism>
<name>A0A0A9C8G5_ARUDO</name>
<proteinExistence type="predicted"/>
<evidence type="ECO:0000256" key="1">
    <source>
        <dbReference type="SAM" id="Phobius"/>
    </source>
</evidence>
<accession>A0A0A9C8G5</accession>
<dbReference type="AlphaFoldDB" id="A0A0A9C8G5"/>
<keyword evidence="1" id="KW-1133">Transmembrane helix</keyword>
<protein>
    <submittedName>
        <fullName evidence="2">Uncharacterized protein</fullName>
    </submittedName>
</protein>
<keyword evidence="1" id="KW-0812">Transmembrane</keyword>
<evidence type="ECO:0000313" key="2">
    <source>
        <dbReference type="EMBL" id="JAD71866.1"/>
    </source>
</evidence>
<keyword evidence="1" id="KW-0472">Membrane</keyword>
<reference evidence="2" key="1">
    <citation type="submission" date="2014-09" db="EMBL/GenBank/DDBJ databases">
        <authorList>
            <person name="Magalhaes I.L.F."/>
            <person name="Oliveira U."/>
            <person name="Santos F.R."/>
            <person name="Vidigal T.H.D.A."/>
            <person name="Brescovit A.D."/>
            <person name="Santos A.J."/>
        </authorList>
    </citation>
    <scope>NUCLEOTIDE SEQUENCE</scope>
    <source>
        <tissue evidence="2">Shoot tissue taken approximately 20 cm above the soil surface</tissue>
    </source>
</reference>